<comment type="caution">
    <text evidence="7">The sequence shown here is derived from an EMBL/GenBank/DDBJ whole genome shotgun (WGS) entry which is preliminary data.</text>
</comment>
<dbReference type="EMBL" id="BLIN01000003">
    <property type="protein sequence ID" value="GFE05585.1"/>
    <property type="molecule type" value="Genomic_DNA"/>
</dbReference>
<dbReference type="PANTHER" id="PTHR30055:SF220">
    <property type="entry name" value="TETR-FAMILY REGULATORY PROTEIN"/>
    <property type="match status" value="1"/>
</dbReference>
<dbReference type="SUPFAM" id="SSF48498">
    <property type="entry name" value="Tetracyclin repressor-like, C-terminal domain"/>
    <property type="match status" value="1"/>
</dbReference>
<protein>
    <recommendedName>
        <fullName evidence="6">HTH tetR-type domain-containing protein</fullName>
    </recommendedName>
</protein>
<feature type="DNA-binding region" description="H-T-H motif" evidence="4">
    <location>
        <begin position="32"/>
        <end position="51"/>
    </location>
</feature>
<evidence type="ECO:0000256" key="4">
    <source>
        <dbReference type="PROSITE-ProRule" id="PRU00335"/>
    </source>
</evidence>
<dbReference type="Proteomes" id="UP000435837">
    <property type="component" value="Unassembled WGS sequence"/>
</dbReference>
<dbReference type="InterPro" id="IPR036271">
    <property type="entry name" value="Tet_transcr_reg_TetR-rel_C_sf"/>
</dbReference>
<keyword evidence="3" id="KW-0804">Transcription</keyword>
<evidence type="ECO:0000259" key="6">
    <source>
        <dbReference type="PROSITE" id="PS50977"/>
    </source>
</evidence>
<keyword evidence="1" id="KW-0805">Transcription regulation</keyword>
<name>A0A640S7I4_9ACTN</name>
<evidence type="ECO:0000256" key="3">
    <source>
        <dbReference type="ARBA" id="ARBA00023163"/>
    </source>
</evidence>
<evidence type="ECO:0000256" key="1">
    <source>
        <dbReference type="ARBA" id="ARBA00023015"/>
    </source>
</evidence>
<feature type="region of interest" description="Disordered" evidence="5">
    <location>
        <begin position="199"/>
        <end position="234"/>
    </location>
</feature>
<gene>
    <name evidence="7" type="ORF">Scani_18530</name>
</gene>
<evidence type="ECO:0000313" key="7">
    <source>
        <dbReference type="EMBL" id="GFE05585.1"/>
    </source>
</evidence>
<evidence type="ECO:0000256" key="5">
    <source>
        <dbReference type="SAM" id="MobiDB-lite"/>
    </source>
</evidence>
<dbReference type="RefSeq" id="WP_159472001.1">
    <property type="nucleotide sequence ID" value="NZ_BAAATH010000041.1"/>
</dbReference>
<proteinExistence type="predicted"/>
<organism evidence="7 8">
    <name type="scientific">Streptomyces caniferus</name>
    <dbReference type="NCBI Taxonomy" id="285557"/>
    <lineage>
        <taxon>Bacteria</taxon>
        <taxon>Bacillati</taxon>
        <taxon>Actinomycetota</taxon>
        <taxon>Actinomycetes</taxon>
        <taxon>Kitasatosporales</taxon>
        <taxon>Streptomycetaceae</taxon>
        <taxon>Streptomyces</taxon>
    </lineage>
</organism>
<accession>A0A640S7I4</accession>
<dbReference type="Gene3D" id="1.10.357.10">
    <property type="entry name" value="Tetracycline Repressor, domain 2"/>
    <property type="match status" value="1"/>
</dbReference>
<dbReference type="InterPro" id="IPR009057">
    <property type="entry name" value="Homeodomain-like_sf"/>
</dbReference>
<dbReference type="PANTHER" id="PTHR30055">
    <property type="entry name" value="HTH-TYPE TRANSCRIPTIONAL REGULATOR RUTR"/>
    <property type="match status" value="1"/>
</dbReference>
<evidence type="ECO:0000256" key="2">
    <source>
        <dbReference type="ARBA" id="ARBA00023125"/>
    </source>
</evidence>
<dbReference type="Pfam" id="PF00440">
    <property type="entry name" value="TetR_N"/>
    <property type="match status" value="1"/>
</dbReference>
<dbReference type="PROSITE" id="PS50977">
    <property type="entry name" value="HTH_TETR_2"/>
    <property type="match status" value="1"/>
</dbReference>
<dbReference type="InterPro" id="IPR025996">
    <property type="entry name" value="MT1864/Rv1816-like_C"/>
</dbReference>
<evidence type="ECO:0000313" key="8">
    <source>
        <dbReference type="Proteomes" id="UP000435837"/>
    </source>
</evidence>
<dbReference type="GO" id="GO:0000976">
    <property type="term" value="F:transcription cis-regulatory region binding"/>
    <property type="evidence" value="ECO:0007669"/>
    <property type="project" value="TreeGrafter"/>
</dbReference>
<sequence>MPKNRYHHGELRGALLDAAEALVRERGADGWSLREASLQVGVSPSAAYHHFSSREALVHALSGRVLAQLGERLSLAVKEASSEGRQQRLIAYARGYVRWALDDPAVARLAFGAGDPEIPLPTHPHDVLAAELDRLVDAGGLSAAARPGSEFLLWSAIHGLANLLVEGLVHLDDHQAIDLQTERLVRTVLNGLAHEHPAAPAWPQARSAHTERLAHQSVRPERPGTAVGDRGDRE</sequence>
<dbReference type="OrthoDB" id="3173376at2"/>
<dbReference type="Pfam" id="PF13305">
    <property type="entry name" value="TetR_C_33"/>
    <property type="match status" value="1"/>
</dbReference>
<reference evidence="7 8" key="1">
    <citation type="submission" date="2019-12" db="EMBL/GenBank/DDBJ databases">
        <title>Whole genome shotgun sequence of Streptomyces caniferus NBRC 15389.</title>
        <authorList>
            <person name="Ichikawa N."/>
            <person name="Kimura A."/>
            <person name="Kitahashi Y."/>
            <person name="Komaki H."/>
            <person name="Tamura T."/>
        </authorList>
    </citation>
    <scope>NUCLEOTIDE SEQUENCE [LARGE SCALE GENOMIC DNA]</scope>
    <source>
        <strain evidence="7 8">NBRC 15389</strain>
    </source>
</reference>
<dbReference type="InterPro" id="IPR050109">
    <property type="entry name" value="HTH-type_TetR-like_transc_reg"/>
</dbReference>
<feature type="domain" description="HTH tetR-type" evidence="6">
    <location>
        <begin position="9"/>
        <end position="69"/>
    </location>
</feature>
<dbReference type="GO" id="GO:0003700">
    <property type="term" value="F:DNA-binding transcription factor activity"/>
    <property type="evidence" value="ECO:0007669"/>
    <property type="project" value="TreeGrafter"/>
</dbReference>
<dbReference type="InterPro" id="IPR001647">
    <property type="entry name" value="HTH_TetR"/>
</dbReference>
<dbReference type="AlphaFoldDB" id="A0A640S7I4"/>
<keyword evidence="2 4" id="KW-0238">DNA-binding</keyword>
<feature type="compositionally biased region" description="Basic and acidic residues" evidence="5">
    <location>
        <begin position="208"/>
        <end position="222"/>
    </location>
</feature>
<dbReference type="SUPFAM" id="SSF46689">
    <property type="entry name" value="Homeodomain-like"/>
    <property type="match status" value="1"/>
</dbReference>
<dbReference type="PRINTS" id="PR00455">
    <property type="entry name" value="HTHTETR"/>
</dbReference>